<evidence type="ECO:0000313" key="1">
    <source>
        <dbReference type="EMBL" id="EET88741.1"/>
    </source>
</evidence>
<dbReference type="RefSeq" id="WP_007059752.1">
    <property type="nucleotide sequence ID" value="NZ_ACVI01000009.1"/>
</dbReference>
<keyword evidence="2" id="KW-1185">Reference proteome</keyword>
<accession>C6PQ00</accession>
<evidence type="ECO:0008006" key="3">
    <source>
        <dbReference type="Google" id="ProtNLM"/>
    </source>
</evidence>
<reference evidence="1 2" key="1">
    <citation type="submission" date="2009-06" db="EMBL/GenBank/DDBJ databases">
        <title>The draft genome of Clostridium carboxidivorans P7.</title>
        <authorList>
            <consortium name="US DOE Joint Genome Institute (JGI-PGF)"/>
            <person name="Lucas S."/>
            <person name="Copeland A."/>
            <person name="Lapidus A."/>
            <person name="Glavina del Rio T."/>
            <person name="Tice H."/>
            <person name="Bruce D."/>
            <person name="Goodwin L."/>
            <person name="Pitluck S."/>
            <person name="Larimer F."/>
            <person name="Land M.L."/>
            <person name="Hauser L."/>
            <person name="Hemme C.L."/>
        </authorList>
    </citation>
    <scope>NUCLEOTIDE SEQUENCE [LARGE SCALE GENOMIC DNA]</scope>
    <source>
        <strain evidence="1 2">P7</strain>
    </source>
</reference>
<protein>
    <recommendedName>
        <fullName evidence="3">DUF3793 domain-containing protein</fullName>
    </recommendedName>
</protein>
<dbReference type="Pfam" id="PF12672">
    <property type="entry name" value="DUF3793"/>
    <property type="match status" value="1"/>
</dbReference>
<evidence type="ECO:0000313" key="2">
    <source>
        <dbReference type="Proteomes" id="UP000004198"/>
    </source>
</evidence>
<dbReference type="AlphaFoldDB" id="C6PQ00"/>
<gene>
    <name evidence="1" type="ORF">CcarbDRAFT_0867</name>
</gene>
<dbReference type="KEGG" id="cck:Ccar_09555"/>
<dbReference type="eggNOG" id="ENOG5032SGE">
    <property type="taxonomic scope" value="Bacteria"/>
</dbReference>
<sequence length="203" mass="24077">MSKEELKKFFIITNNYDDLEYLFSVIMFSAGPTIKKHKASSLITFGKNNRNLNSIWERYKNEVKERLDIDYFELKKNEESTIVLFFNKEKVGLNVRKAKNIEFLKRFGYDENMSVEQCLTLLSKRFEHMCPHEIGIFLGYPVEDVTAFIDCPNAECKMVGYWKVYHDIEKAKSIFNKYDEIKYTIMRSMMQGIKPTKLLKIKL</sequence>
<dbReference type="STRING" id="536227.Ccar_09555"/>
<dbReference type="PATRIC" id="fig|536227.13.peg.1998"/>
<dbReference type="Proteomes" id="UP000004198">
    <property type="component" value="Unassembled WGS sequence"/>
</dbReference>
<dbReference type="EMBL" id="ACVI01000009">
    <property type="protein sequence ID" value="EET88741.1"/>
    <property type="molecule type" value="Genomic_DNA"/>
</dbReference>
<organism evidence="1 2">
    <name type="scientific">Clostridium carboxidivorans P7</name>
    <dbReference type="NCBI Taxonomy" id="536227"/>
    <lineage>
        <taxon>Bacteria</taxon>
        <taxon>Bacillati</taxon>
        <taxon>Bacillota</taxon>
        <taxon>Clostridia</taxon>
        <taxon>Eubacteriales</taxon>
        <taxon>Clostridiaceae</taxon>
        <taxon>Clostridium</taxon>
    </lineage>
</organism>
<dbReference type="OrthoDB" id="5393676at2"/>
<comment type="caution">
    <text evidence="1">The sequence shown here is derived from an EMBL/GenBank/DDBJ whole genome shotgun (WGS) entry which is preliminary data.</text>
</comment>
<dbReference type="InterPro" id="IPR024523">
    <property type="entry name" value="DUF3793"/>
</dbReference>
<proteinExistence type="predicted"/>
<name>C6PQ00_9CLOT</name>